<keyword evidence="1" id="KW-0227">DNA damage</keyword>
<feature type="domain" description="DNA helicase Pif1-like DEAD-box helicase" evidence="2">
    <location>
        <begin position="8"/>
        <end position="104"/>
    </location>
</feature>
<dbReference type="PANTHER" id="PTHR10492:SF57">
    <property type="entry name" value="ATP-DEPENDENT DNA HELICASE"/>
    <property type="match status" value="1"/>
</dbReference>
<organism evidence="4 5">
    <name type="scientific">Cephus cinctus</name>
    <name type="common">Wheat stem sawfly</name>
    <dbReference type="NCBI Taxonomy" id="211228"/>
    <lineage>
        <taxon>Eukaryota</taxon>
        <taxon>Metazoa</taxon>
        <taxon>Ecdysozoa</taxon>
        <taxon>Arthropoda</taxon>
        <taxon>Hexapoda</taxon>
        <taxon>Insecta</taxon>
        <taxon>Pterygota</taxon>
        <taxon>Neoptera</taxon>
        <taxon>Endopterygota</taxon>
        <taxon>Hymenoptera</taxon>
        <taxon>Cephoidea</taxon>
        <taxon>Cephidae</taxon>
        <taxon>Cephus</taxon>
    </lineage>
</organism>
<comment type="similarity">
    <text evidence="1">Belongs to the helicase family.</text>
</comment>
<dbReference type="Proteomes" id="UP000694920">
    <property type="component" value="Unplaced"/>
</dbReference>
<dbReference type="InterPro" id="IPR027417">
    <property type="entry name" value="P-loop_NTPase"/>
</dbReference>
<evidence type="ECO:0000313" key="5">
    <source>
        <dbReference type="RefSeq" id="XP_015602996.1"/>
    </source>
</evidence>
<evidence type="ECO:0000256" key="1">
    <source>
        <dbReference type="RuleBase" id="RU363044"/>
    </source>
</evidence>
<accession>A0AAJ7C697</accession>
<dbReference type="GO" id="GO:0043139">
    <property type="term" value="F:5'-3' DNA helicase activity"/>
    <property type="evidence" value="ECO:0007669"/>
    <property type="project" value="UniProtKB-EC"/>
</dbReference>
<proteinExistence type="inferred from homology"/>
<protein>
    <recommendedName>
        <fullName evidence="1">ATP-dependent DNA helicase</fullName>
        <ecNumber evidence="1">5.6.2.3</ecNumber>
    </recommendedName>
</protein>
<comment type="catalytic activity">
    <reaction evidence="1">
        <text>ATP + H2O = ADP + phosphate + H(+)</text>
        <dbReference type="Rhea" id="RHEA:13065"/>
        <dbReference type="ChEBI" id="CHEBI:15377"/>
        <dbReference type="ChEBI" id="CHEBI:15378"/>
        <dbReference type="ChEBI" id="CHEBI:30616"/>
        <dbReference type="ChEBI" id="CHEBI:43474"/>
        <dbReference type="ChEBI" id="CHEBI:456216"/>
        <dbReference type="EC" id="5.6.2.3"/>
    </reaction>
</comment>
<dbReference type="AlphaFoldDB" id="A0AAJ7C697"/>
<reference evidence="5" key="1">
    <citation type="submission" date="2025-08" db="UniProtKB">
        <authorList>
            <consortium name="RefSeq"/>
        </authorList>
    </citation>
    <scope>IDENTIFICATION</scope>
</reference>
<dbReference type="InterPro" id="IPR010285">
    <property type="entry name" value="DNA_helicase_pif1-like_DEAD"/>
</dbReference>
<keyword evidence="1" id="KW-0378">Hydrolase</keyword>
<dbReference type="EC" id="5.6.2.3" evidence="1"/>
<evidence type="ECO:0000259" key="2">
    <source>
        <dbReference type="Pfam" id="PF05970"/>
    </source>
</evidence>
<dbReference type="GO" id="GO:0006310">
    <property type="term" value="P:DNA recombination"/>
    <property type="evidence" value="ECO:0007669"/>
    <property type="project" value="UniProtKB-KW"/>
</dbReference>
<dbReference type="SUPFAM" id="SSF52540">
    <property type="entry name" value="P-loop containing nucleoside triphosphate hydrolases"/>
    <property type="match status" value="1"/>
</dbReference>
<name>A0AAJ7C697_CEPCN</name>
<dbReference type="GO" id="GO:0000723">
    <property type="term" value="P:telomere maintenance"/>
    <property type="evidence" value="ECO:0007669"/>
    <property type="project" value="InterPro"/>
</dbReference>
<dbReference type="Pfam" id="PF05970">
    <property type="entry name" value="PIF1"/>
    <property type="match status" value="1"/>
</dbReference>
<dbReference type="GeneID" id="107271468"/>
<dbReference type="RefSeq" id="XP_015602996.1">
    <property type="nucleotide sequence ID" value="XM_015747510.1"/>
</dbReference>
<feature type="domain" description="DNA helicase Pif1-like 2B" evidence="3">
    <location>
        <begin position="194"/>
        <end position="239"/>
    </location>
</feature>
<dbReference type="PANTHER" id="PTHR10492">
    <property type="match status" value="1"/>
</dbReference>
<dbReference type="GO" id="GO:0005524">
    <property type="term" value="F:ATP binding"/>
    <property type="evidence" value="ECO:0007669"/>
    <property type="project" value="UniProtKB-KW"/>
</dbReference>
<keyword evidence="1" id="KW-0067">ATP-binding</keyword>
<keyword evidence="1" id="KW-0547">Nucleotide-binding</keyword>
<dbReference type="Pfam" id="PF21530">
    <property type="entry name" value="Pif1_2B_dom"/>
    <property type="match status" value="1"/>
</dbReference>
<evidence type="ECO:0000259" key="3">
    <source>
        <dbReference type="Pfam" id="PF21530"/>
    </source>
</evidence>
<comment type="cofactor">
    <cofactor evidence="1">
        <name>Mg(2+)</name>
        <dbReference type="ChEBI" id="CHEBI:18420"/>
    </cofactor>
</comment>
<dbReference type="GO" id="GO:0006281">
    <property type="term" value="P:DNA repair"/>
    <property type="evidence" value="ECO:0007669"/>
    <property type="project" value="UniProtKB-KW"/>
</dbReference>
<keyword evidence="1" id="KW-0234">DNA repair</keyword>
<dbReference type="KEGG" id="ccin:107271468"/>
<gene>
    <name evidence="5" type="primary">LOC107271468</name>
</gene>
<evidence type="ECO:0000313" key="4">
    <source>
        <dbReference type="Proteomes" id="UP000694920"/>
    </source>
</evidence>
<keyword evidence="4" id="KW-1185">Reference proteome</keyword>
<sequence>MSPLSCAQHSLEALNRTLKDIKNNDKLFGGTLLLLSGDFRQILPVIPRSTYADEINACLKSPPLWRNVEKVQLYINMRVQMLEDPSAETFSNQLLDIGDGKIAVYENTGCIKLPTNFCTIVDSQNALIDSIFPDVGTQYINHAWLAERAILAAKNVDVDDLNFKIQQSLPHDLVLYKSIDTVCDANEAVNYLTEFFNSLDLPGMPPHLLRLNVESPVILLRNLNPARLCNGTPLVIKKLMKNIIEATILNGKFQAENVLLPRIPMIPTGVPIEFKRVQFPIRLAFAMTINKSQGHTMSICGLDLGTSCFSHG</sequence>
<dbReference type="InterPro" id="IPR049163">
    <property type="entry name" value="Pif1-like_2B_dom"/>
</dbReference>
<keyword evidence="1" id="KW-0233">DNA recombination</keyword>
<keyword evidence="1" id="KW-0347">Helicase</keyword>
<dbReference type="GO" id="GO:0016787">
    <property type="term" value="F:hydrolase activity"/>
    <property type="evidence" value="ECO:0007669"/>
    <property type="project" value="UniProtKB-KW"/>
</dbReference>